<dbReference type="STRING" id="407821.A0A087SXN3"/>
<dbReference type="Proteomes" id="UP000054359">
    <property type="component" value="Unassembled WGS sequence"/>
</dbReference>
<keyword evidence="6" id="KW-0732">Signal</keyword>
<dbReference type="PANTHER" id="PTHR19325:SF575">
    <property type="entry name" value="LOCOMOTION-RELATED PROTEIN HIKARU GENKI"/>
    <property type="match status" value="1"/>
</dbReference>
<proteinExistence type="predicted"/>
<dbReference type="InterPro" id="IPR009030">
    <property type="entry name" value="Growth_fac_rcpt_cys_sf"/>
</dbReference>
<dbReference type="EMBL" id="KK112430">
    <property type="protein sequence ID" value="KFM57622.1"/>
    <property type="molecule type" value="Genomic_DNA"/>
</dbReference>
<dbReference type="InterPro" id="IPR035976">
    <property type="entry name" value="Sushi/SCR/CCP_sf"/>
</dbReference>
<evidence type="ECO:0000256" key="1">
    <source>
        <dbReference type="ARBA" id="ARBA00022659"/>
    </source>
</evidence>
<evidence type="ECO:0000256" key="3">
    <source>
        <dbReference type="ARBA" id="ARBA00023157"/>
    </source>
</evidence>
<feature type="non-terminal residue" evidence="8">
    <location>
        <position position="273"/>
    </location>
</feature>
<feature type="signal peptide" evidence="6">
    <location>
        <begin position="1"/>
        <end position="21"/>
    </location>
</feature>
<keyword evidence="3 5" id="KW-1015">Disulfide bond</keyword>
<evidence type="ECO:0000259" key="7">
    <source>
        <dbReference type="PROSITE" id="PS50923"/>
    </source>
</evidence>
<evidence type="ECO:0000256" key="6">
    <source>
        <dbReference type="SAM" id="SignalP"/>
    </source>
</evidence>
<dbReference type="SUPFAM" id="SSF57535">
    <property type="entry name" value="Complement control module/SCR domain"/>
    <property type="match status" value="2"/>
</dbReference>
<dbReference type="PROSITE" id="PS51257">
    <property type="entry name" value="PROKAR_LIPOPROTEIN"/>
    <property type="match status" value="1"/>
</dbReference>
<dbReference type="PANTHER" id="PTHR19325">
    <property type="entry name" value="COMPLEMENT COMPONENT-RELATED SUSHI DOMAIN-CONTAINING"/>
    <property type="match status" value="1"/>
</dbReference>
<keyword evidence="2" id="KW-0677">Repeat</keyword>
<dbReference type="SUPFAM" id="SSF57184">
    <property type="entry name" value="Growth factor receptor domain"/>
    <property type="match status" value="1"/>
</dbReference>
<feature type="chain" id="PRO_5001829119" evidence="6">
    <location>
        <begin position="22"/>
        <end position="273"/>
    </location>
</feature>
<name>A0A087SXN3_STEMI</name>
<evidence type="ECO:0000313" key="8">
    <source>
        <dbReference type="EMBL" id="KFM57622.1"/>
    </source>
</evidence>
<evidence type="ECO:0000256" key="5">
    <source>
        <dbReference type="PROSITE-ProRule" id="PRU00302"/>
    </source>
</evidence>
<comment type="caution">
    <text evidence="5">Lacks conserved residue(s) required for the propagation of feature annotation.</text>
</comment>
<dbReference type="SMART" id="SM00032">
    <property type="entry name" value="CCP"/>
    <property type="match status" value="2"/>
</dbReference>
<keyword evidence="4" id="KW-0325">Glycoprotein</keyword>
<dbReference type="PROSITE" id="PS00022">
    <property type="entry name" value="EGF_1"/>
    <property type="match status" value="1"/>
</dbReference>
<dbReference type="OrthoDB" id="547680at2759"/>
<protein>
    <submittedName>
        <fullName evidence="8">Limulus clotting factor C</fullName>
    </submittedName>
</protein>
<dbReference type="AlphaFoldDB" id="A0A087SXN3"/>
<dbReference type="Gene3D" id="2.10.25.10">
    <property type="entry name" value="Laminin"/>
    <property type="match status" value="1"/>
</dbReference>
<sequence length="273" mass="29539">MKSIGVFSCFMFVACLTICEGHLIVKDGIVGIGLDLGKFRAKNDGCSYENITCPCGLRGAAVIVAIPLCSEAGKSILAPWKKTCEPCDDLKPEDICPRYQNCRQCHADGREMCAACPDGQFGTWCENVCTCVNGGVCTRDGKCQCPYYYEGQNCEKRKGCSPPNGIIYPLQVTLSPSDRPVTAVYSCPEDYELSGTAVSICLPDDEWSSEPPVCFKRCPLLSSPANGKLTFSANILVEGVTADITCNPFHRLIGQKKLACLANGQWSTELPIC</sequence>
<keyword evidence="1 5" id="KW-0768">Sushi</keyword>
<dbReference type="InterPro" id="IPR050350">
    <property type="entry name" value="Compl-Cell_Adhes-Reg"/>
</dbReference>
<dbReference type="Pfam" id="PF00084">
    <property type="entry name" value="Sushi"/>
    <property type="match status" value="2"/>
</dbReference>
<evidence type="ECO:0000256" key="4">
    <source>
        <dbReference type="ARBA" id="ARBA00023180"/>
    </source>
</evidence>
<gene>
    <name evidence="8" type="ORF">X975_19846</name>
</gene>
<dbReference type="OMA" id="ACLTICE"/>
<dbReference type="CDD" id="cd00033">
    <property type="entry name" value="CCP"/>
    <property type="match status" value="2"/>
</dbReference>
<feature type="disulfide bond" evidence="5">
    <location>
        <begin position="246"/>
        <end position="273"/>
    </location>
</feature>
<organism evidence="8 9">
    <name type="scientific">Stegodyphus mimosarum</name>
    <name type="common">African social velvet spider</name>
    <dbReference type="NCBI Taxonomy" id="407821"/>
    <lineage>
        <taxon>Eukaryota</taxon>
        <taxon>Metazoa</taxon>
        <taxon>Ecdysozoa</taxon>
        <taxon>Arthropoda</taxon>
        <taxon>Chelicerata</taxon>
        <taxon>Arachnida</taxon>
        <taxon>Araneae</taxon>
        <taxon>Araneomorphae</taxon>
        <taxon>Entelegynae</taxon>
        <taxon>Eresoidea</taxon>
        <taxon>Eresidae</taxon>
        <taxon>Stegodyphus</taxon>
    </lineage>
</organism>
<dbReference type="Gene3D" id="2.10.70.10">
    <property type="entry name" value="Complement Module, domain 1"/>
    <property type="match status" value="2"/>
</dbReference>
<evidence type="ECO:0000256" key="2">
    <source>
        <dbReference type="ARBA" id="ARBA00022737"/>
    </source>
</evidence>
<dbReference type="PROSITE" id="PS50923">
    <property type="entry name" value="SUSHI"/>
    <property type="match status" value="1"/>
</dbReference>
<dbReference type="InterPro" id="IPR000436">
    <property type="entry name" value="Sushi_SCR_CCP_dom"/>
</dbReference>
<dbReference type="InterPro" id="IPR000742">
    <property type="entry name" value="EGF"/>
</dbReference>
<evidence type="ECO:0000313" key="9">
    <source>
        <dbReference type="Proteomes" id="UP000054359"/>
    </source>
</evidence>
<feature type="domain" description="Sushi" evidence="7">
    <location>
        <begin position="216"/>
        <end position="273"/>
    </location>
</feature>
<reference evidence="8 9" key="1">
    <citation type="submission" date="2013-11" db="EMBL/GenBank/DDBJ databases">
        <title>Genome sequencing of Stegodyphus mimosarum.</title>
        <authorList>
            <person name="Bechsgaard J."/>
        </authorList>
    </citation>
    <scope>NUCLEOTIDE SEQUENCE [LARGE SCALE GENOMIC DNA]</scope>
</reference>
<keyword evidence="9" id="KW-1185">Reference proteome</keyword>
<accession>A0A087SXN3</accession>